<evidence type="ECO:0000256" key="2">
    <source>
        <dbReference type="ARBA" id="ARBA00004236"/>
    </source>
</evidence>
<evidence type="ECO:0000313" key="16">
    <source>
        <dbReference type="EMBL" id="EST11831.1"/>
    </source>
</evidence>
<comment type="caution">
    <text evidence="16">The sequence shown here is derived from an EMBL/GenBank/DDBJ whole genome shotgun (WGS) entry which is preliminary data.</text>
</comment>
<dbReference type="PATRIC" id="fig|1395513.3.peg.1856"/>
<dbReference type="SMART" id="SM00387">
    <property type="entry name" value="HATPase_c"/>
    <property type="match status" value="2"/>
</dbReference>
<dbReference type="PROSITE" id="PS50110">
    <property type="entry name" value="RESPONSE_REGULATORY"/>
    <property type="match status" value="1"/>
</dbReference>
<feature type="domain" description="Response regulatory" evidence="15">
    <location>
        <begin position="693"/>
        <end position="809"/>
    </location>
</feature>
<dbReference type="InterPro" id="IPR010559">
    <property type="entry name" value="Sig_transdc_His_kin_internal"/>
</dbReference>
<keyword evidence="9" id="KW-0067">ATP-binding</keyword>
<evidence type="ECO:0000256" key="12">
    <source>
        <dbReference type="PROSITE-ProRule" id="PRU00169"/>
    </source>
</evidence>
<feature type="transmembrane region" description="Helical" evidence="13">
    <location>
        <begin position="327"/>
        <end position="350"/>
    </location>
</feature>
<evidence type="ECO:0000259" key="14">
    <source>
        <dbReference type="PROSITE" id="PS50109"/>
    </source>
</evidence>
<dbReference type="InterPro" id="IPR011006">
    <property type="entry name" value="CheY-like_superfamily"/>
</dbReference>
<keyword evidence="7" id="KW-0547">Nucleotide-binding</keyword>
<accession>V6IYL4</accession>
<evidence type="ECO:0000313" key="17">
    <source>
        <dbReference type="Proteomes" id="UP000018296"/>
    </source>
</evidence>
<organism evidence="16 17">
    <name type="scientific">Sporolactobacillus laevolacticus DSM 442</name>
    <dbReference type="NCBI Taxonomy" id="1395513"/>
    <lineage>
        <taxon>Bacteria</taxon>
        <taxon>Bacillati</taxon>
        <taxon>Bacillota</taxon>
        <taxon>Bacilli</taxon>
        <taxon>Bacillales</taxon>
        <taxon>Sporolactobacillaceae</taxon>
        <taxon>Sporolactobacillus</taxon>
    </lineage>
</organism>
<dbReference type="Gene3D" id="3.40.50.2300">
    <property type="match status" value="1"/>
</dbReference>
<name>V6IYL4_9BACL</name>
<protein>
    <recommendedName>
        <fullName evidence="3">histidine kinase</fullName>
        <ecNumber evidence="3">2.7.13.3</ecNumber>
    </recommendedName>
</protein>
<dbReference type="InterPro" id="IPR036890">
    <property type="entry name" value="HATPase_C_sf"/>
</dbReference>
<dbReference type="RefSeq" id="WP_023510098.1">
    <property type="nucleotide sequence ID" value="NZ_AWTC01000008.1"/>
</dbReference>
<feature type="domain" description="Histidine kinase" evidence="14">
    <location>
        <begin position="433"/>
        <end position="649"/>
    </location>
</feature>
<dbReference type="Pfam" id="PF02518">
    <property type="entry name" value="HATPase_c"/>
    <property type="match status" value="2"/>
</dbReference>
<dbReference type="Pfam" id="PF00512">
    <property type="entry name" value="HisKA"/>
    <property type="match status" value="1"/>
</dbReference>
<evidence type="ECO:0000256" key="13">
    <source>
        <dbReference type="SAM" id="Phobius"/>
    </source>
</evidence>
<feature type="transmembrane region" description="Helical" evidence="13">
    <location>
        <begin position="357"/>
        <end position="378"/>
    </location>
</feature>
<keyword evidence="6" id="KW-0808">Transferase</keyword>
<dbReference type="EMBL" id="AWTC01000008">
    <property type="protein sequence ID" value="EST11831.1"/>
    <property type="molecule type" value="Genomic_DNA"/>
</dbReference>
<evidence type="ECO:0000256" key="9">
    <source>
        <dbReference type="ARBA" id="ARBA00022840"/>
    </source>
</evidence>
<dbReference type="AlphaFoldDB" id="V6IYL4"/>
<dbReference type="STRING" id="1395513.P343_09195"/>
<dbReference type="Gene3D" id="2.60.120.260">
    <property type="entry name" value="Galactose-binding domain-like"/>
    <property type="match status" value="1"/>
</dbReference>
<sequence>MHRLFAMIIVLLTYTGLFLIFLSWNHFSEYNGPVAKHGVLDLSHWNFEKNGDIQLNGQWRFYPDQLLTTETVKAGNGKNERFITVPENTRSSNSMKPYYTNAGTYRLLIRSDRDQMFGLQAASVYSSSKIYMNGTPVGGSGKPSLGSDQRASLKPAVSYFPIHRGSNELLIQVSRTEGVTGWAITKPIAFGTQQQISRNRDLSVFNDMVMVAAFFFMGLYFFGYFIQRRKDFHLLFFSIICLLLSMIISLLSPGRVIYILFPDLPFRLLVILEATGTLFISVAFLLYLFFAYPELVSRKVTVAGVVLSFVTLIMDFMPWDFLTPIELFLHSFLAVSILAYASYIFVLAIIRKAEGSIYLMIATLSMSIFVIITIIRVYSSKTLTSLYSISSLLFLLMLSLLMSQRFANAFKRSESLAQELVRSDQLKDEFIARTSHEFRTPLNGIINITQTLLAGKKERTIGDEKDKLHLITRIGYRLSALVNDILDLEKMKQGTLQVNPVPLDIYSTVQTELAFYQLLAEKKGLTIVNNLPNDLPLVFADENRFRQIVNNLVDNAVKYTPTGKIALSAKQLDHAIEIMVADTGTGIPASEHESVFQAFERRDKLNQSEGAGLGLSIVKQLVELQKGKIWVHSEVGLGSVFHFTVPLFNQKQAVATGASVRVSKAVPDQLPSEQLPGGSLHTPYYSPAVHAPTILVVDDDLENLKILIDMLEGIPYNVIAVKNGKEALNEVVHSKPDLVVLDLMMPGMSGFDVCSRIREQYSLTELPVLMLTAAIINEDKHYAFRSGANDILQKPYNFSEFSARVRGLILMKNAASQATNMEVAFLQSQIRPHFLYNVLNSIIALSYDDIEKAREMTAQFAAYLRGSFDFQNTSAMSTFKKELSLVKSYLTIEKMRFQDRVQVKIDVEEQLDFPLPPLMIQPLVENAVQHGIGKRKAGGRVILSVNRRPNGYAITVEDNGVGMDENKVKNLLSNTKSGSVGIKNINERLKHYFGTQLVIQSATGQGTIVSYTITVEASHEPSGSRMYRSDV</sequence>
<dbReference type="InterPro" id="IPR036097">
    <property type="entry name" value="HisK_dim/P_sf"/>
</dbReference>
<feature type="transmembrane region" description="Helical" evidence="13">
    <location>
        <begin position="5"/>
        <end position="24"/>
    </location>
</feature>
<dbReference type="CDD" id="cd00082">
    <property type="entry name" value="HisKA"/>
    <property type="match status" value="1"/>
</dbReference>
<dbReference type="SMART" id="SM00388">
    <property type="entry name" value="HisKA"/>
    <property type="match status" value="1"/>
</dbReference>
<dbReference type="InterPro" id="IPR008979">
    <property type="entry name" value="Galactose-bd-like_sf"/>
</dbReference>
<dbReference type="Gene3D" id="3.30.565.10">
    <property type="entry name" value="Histidine kinase-like ATPase, C-terminal domain"/>
    <property type="match status" value="2"/>
</dbReference>
<dbReference type="InterPro" id="IPR004358">
    <property type="entry name" value="Sig_transdc_His_kin-like_C"/>
</dbReference>
<proteinExistence type="predicted"/>
<evidence type="ECO:0000256" key="11">
    <source>
        <dbReference type="ARBA" id="ARBA00023136"/>
    </source>
</evidence>
<dbReference type="eggNOG" id="COG2972">
    <property type="taxonomic scope" value="Bacteria"/>
</dbReference>
<evidence type="ECO:0000256" key="4">
    <source>
        <dbReference type="ARBA" id="ARBA00022475"/>
    </source>
</evidence>
<dbReference type="SUPFAM" id="SSF55874">
    <property type="entry name" value="ATPase domain of HSP90 chaperone/DNA topoisomerase II/histidine kinase"/>
    <property type="match status" value="2"/>
</dbReference>
<dbReference type="PANTHER" id="PTHR43547:SF2">
    <property type="entry name" value="HYBRID SIGNAL TRANSDUCTION HISTIDINE KINASE C"/>
    <property type="match status" value="1"/>
</dbReference>
<evidence type="ECO:0000259" key="15">
    <source>
        <dbReference type="PROSITE" id="PS50110"/>
    </source>
</evidence>
<feature type="transmembrane region" description="Helical" evidence="13">
    <location>
        <begin position="234"/>
        <end position="260"/>
    </location>
</feature>
<keyword evidence="13" id="KW-1133">Transmembrane helix</keyword>
<feature type="transmembrane region" description="Helical" evidence="13">
    <location>
        <begin position="202"/>
        <end position="222"/>
    </location>
</feature>
<dbReference type="FunFam" id="3.30.565.10:FF:000023">
    <property type="entry name" value="PAS domain-containing sensor histidine kinase"/>
    <property type="match status" value="1"/>
</dbReference>
<evidence type="ECO:0000256" key="6">
    <source>
        <dbReference type="ARBA" id="ARBA00022679"/>
    </source>
</evidence>
<dbReference type="SMART" id="SM00448">
    <property type="entry name" value="REC"/>
    <property type="match status" value="1"/>
</dbReference>
<dbReference type="PROSITE" id="PS50109">
    <property type="entry name" value="HIS_KIN"/>
    <property type="match status" value="1"/>
</dbReference>
<keyword evidence="13" id="KW-0812">Transmembrane</keyword>
<feature type="transmembrane region" description="Helical" evidence="13">
    <location>
        <begin position="384"/>
        <end position="402"/>
    </location>
</feature>
<dbReference type="InterPro" id="IPR003594">
    <property type="entry name" value="HATPase_dom"/>
</dbReference>
<comment type="subcellular location">
    <subcellularLocation>
        <location evidence="2">Cell membrane</location>
    </subcellularLocation>
</comment>
<keyword evidence="8 16" id="KW-0418">Kinase</keyword>
<dbReference type="Pfam" id="PF00072">
    <property type="entry name" value="Response_reg"/>
    <property type="match status" value="1"/>
</dbReference>
<dbReference type="Pfam" id="PF06580">
    <property type="entry name" value="His_kinase"/>
    <property type="match status" value="1"/>
</dbReference>
<dbReference type="SUPFAM" id="SSF49785">
    <property type="entry name" value="Galactose-binding domain-like"/>
    <property type="match status" value="1"/>
</dbReference>
<dbReference type="Proteomes" id="UP000018296">
    <property type="component" value="Unassembled WGS sequence"/>
</dbReference>
<dbReference type="EC" id="2.7.13.3" evidence="3"/>
<dbReference type="Gene3D" id="1.10.287.130">
    <property type="match status" value="1"/>
</dbReference>
<dbReference type="PANTHER" id="PTHR43547">
    <property type="entry name" value="TWO-COMPONENT HISTIDINE KINASE"/>
    <property type="match status" value="1"/>
</dbReference>
<dbReference type="InterPro" id="IPR001789">
    <property type="entry name" value="Sig_transdc_resp-reg_receiver"/>
</dbReference>
<feature type="transmembrane region" description="Helical" evidence="13">
    <location>
        <begin position="266"/>
        <end position="290"/>
    </location>
</feature>
<comment type="catalytic activity">
    <reaction evidence="1">
        <text>ATP + protein L-histidine = ADP + protein N-phospho-L-histidine.</text>
        <dbReference type="EC" id="2.7.13.3"/>
    </reaction>
</comment>
<keyword evidence="11 13" id="KW-0472">Membrane</keyword>
<dbReference type="InterPro" id="IPR005467">
    <property type="entry name" value="His_kinase_dom"/>
</dbReference>
<evidence type="ECO:0000256" key="8">
    <source>
        <dbReference type="ARBA" id="ARBA00022777"/>
    </source>
</evidence>
<keyword evidence="4" id="KW-1003">Cell membrane</keyword>
<evidence type="ECO:0000256" key="5">
    <source>
        <dbReference type="ARBA" id="ARBA00022553"/>
    </source>
</evidence>
<feature type="modified residue" description="4-aspartylphosphate" evidence="12">
    <location>
        <position position="742"/>
    </location>
</feature>
<evidence type="ECO:0000256" key="1">
    <source>
        <dbReference type="ARBA" id="ARBA00000085"/>
    </source>
</evidence>
<dbReference type="GO" id="GO:0005524">
    <property type="term" value="F:ATP binding"/>
    <property type="evidence" value="ECO:0007669"/>
    <property type="project" value="UniProtKB-KW"/>
</dbReference>
<dbReference type="PRINTS" id="PR00344">
    <property type="entry name" value="BCTRLSENSOR"/>
</dbReference>
<gene>
    <name evidence="16" type="ORF">P343_09195</name>
</gene>
<dbReference type="InterPro" id="IPR003661">
    <property type="entry name" value="HisK_dim/P_dom"/>
</dbReference>
<evidence type="ECO:0000256" key="10">
    <source>
        <dbReference type="ARBA" id="ARBA00023012"/>
    </source>
</evidence>
<keyword evidence="10" id="KW-0902">Two-component regulatory system</keyword>
<feature type="transmembrane region" description="Helical" evidence="13">
    <location>
        <begin position="302"/>
        <end position="321"/>
    </location>
</feature>
<reference evidence="16 17" key="1">
    <citation type="journal article" date="2013" name="Genome Announc.">
        <title>Genome Sequence of Sporolactobacillus laevolacticus DSM442, an Efficient Polymer-Grade D-Lactate Producer from Agricultural Waste Cottonseed as a Nitrogen Source.</title>
        <authorList>
            <person name="Wang H."/>
            <person name="Wang L."/>
            <person name="Ju J."/>
            <person name="Yu B."/>
            <person name="Ma Y."/>
        </authorList>
    </citation>
    <scope>NUCLEOTIDE SEQUENCE [LARGE SCALE GENOMIC DNA]</scope>
    <source>
        <strain evidence="16 17">DSM 442</strain>
    </source>
</reference>
<keyword evidence="5 12" id="KW-0597">Phosphoprotein</keyword>
<dbReference type="GO" id="GO:0000155">
    <property type="term" value="F:phosphorelay sensor kinase activity"/>
    <property type="evidence" value="ECO:0007669"/>
    <property type="project" value="InterPro"/>
</dbReference>
<dbReference type="SUPFAM" id="SSF47384">
    <property type="entry name" value="Homodimeric domain of signal transducing histidine kinase"/>
    <property type="match status" value="1"/>
</dbReference>
<evidence type="ECO:0000256" key="3">
    <source>
        <dbReference type="ARBA" id="ARBA00012438"/>
    </source>
</evidence>
<evidence type="ECO:0000256" key="7">
    <source>
        <dbReference type="ARBA" id="ARBA00022741"/>
    </source>
</evidence>
<keyword evidence="17" id="KW-1185">Reference proteome</keyword>
<dbReference type="GO" id="GO:0005886">
    <property type="term" value="C:plasma membrane"/>
    <property type="evidence" value="ECO:0007669"/>
    <property type="project" value="UniProtKB-SubCell"/>
</dbReference>
<dbReference type="SUPFAM" id="SSF52172">
    <property type="entry name" value="CheY-like"/>
    <property type="match status" value="1"/>
</dbReference>
<dbReference type="eggNOG" id="COG2205">
    <property type="taxonomic scope" value="Bacteria"/>
</dbReference>